<reference evidence="1" key="1">
    <citation type="submission" date="2020-03" db="EMBL/GenBank/DDBJ databases">
        <title>The deep terrestrial virosphere.</title>
        <authorList>
            <person name="Holmfeldt K."/>
            <person name="Nilsson E."/>
            <person name="Simone D."/>
            <person name="Lopez-Fernandez M."/>
            <person name="Wu X."/>
            <person name="de Brujin I."/>
            <person name="Lundin D."/>
            <person name="Andersson A."/>
            <person name="Bertilsson S."/>
            <person name="Dopson M."/>
        </authorList>
    </citation>
    <scope>NUCLEOTIDE SEQUENCE</scope>
    <source>
        <strain evidence="1">MM415B05039</strain>
    </source>
</reference>
<gene>
    <name evidence="1" type="ORF">MM415B05039_0009</name>
</gene>
<name>A0A6M3LN13_9ZZZZ</name>
<dbReference type="AlphaFoldDB" id="A0A6M3LN13"/>
<dbReference type="Gene3D" id="2.40.10.270">
    <property type="entry name" value="Bacteriophage SPP1 head-tail adaptor protein"/>
    <property type="match status" value="1"/>
</dbReference>
<dbReference type="Pfam" id="PF05521">
    <property type="entry name" value="Phage_HCP"/>
    <property type="match status" value="1"/>
</dbReference>
<evidence type="ECO:0000313" key="1">
    <source>
        <dbReference type="EMBL" id="QJA95973.1"/>
    </source>
</evidence>
<dbReference type="InterPro" id="IPR008767">
    <property type="entry name" value="Phage_SPP1_head-tail_adaptor"/>
</dbReference>
<dbReference type="EMBL" id="MT143359">
    <property type="protein sequence ID" value="QJA95973.1"/>
    <property type="molecule type" value="Genomic_DNA"/>
</dbReference>
<dbReference type="InterPro" id="IPR038666">
    <property type="entry name" value="SSP1_head-tail_sf"/>
</dbReference>
<accession>A0A6M3LN13</accession>
<protein>
    <submittedName>
        <fullName evidence="1">Putative head-tail joining protein</fullName>
    </submittedName>
</protein>
<sequence length="112" mass="12627">MPQPVRLGIGALRERVAIHTVSTTVSSAGYQTDSWTTTDTVWANVASIPDRELYQAQAIKASLAYRVTIRYRTDVTGKTRIVWDSKTLEIHNVRDLEDARDRFLVLDCSETS</sequence>
<proteinExistence type="predicted"/>
<organism evidence="1">
    <name type="scientific">viral metagenome</name>
    <dbReference type="NCBI Taxonomy" id="1070528"/>
    <lineage>
        <taxon>unclassified sequences</taxon>
        <taxon>metagenomes</taxon>
        <taxon>organismal metagenomes</taxon>
    </lineage>
</organism>
<dbReference type="NCBIfam" id="TIGR01563">
    <property type="entry name" value="gp16_SPP1"/>
    <property type="match status" value="1"/>
</dbReference>